<evidence type="ECO:0000313" key="1">
    <source>
        <dbReference type="EMBL" id="EIW82234.1"/>
    </source>
</evidence>
<dbReference type="EMBL" id="JH711577">
    <property type="protein sequence ID" value="EIW82234.1"/>
    <property type="molecule type" value="Genomic_DNA"/>
</dbReference>
<feature type="non-terminal residue" evidence="1">
    <location>
        <position position="1"/>
    </location>
</feature>
<keyword evidence="2" id="KW-1185">Reference proteome</keyword>
<gene>
    <name evidence="1" type="ORF">CONPUDRAFT_35047</name>
</gene>
<feature type="non-terminal residue" evidence="1">
    <location>
        <position position="332"/>
    </location>
</feature>
<accession>A0A5M3MU05</accession>
<dbReference type="OrthoDB" id="276151at2759"/>
<proteinExistence type="predicted"/>
<dbReference type="Proteomes" id="UP000053558">
    <property type="component" value="Unassembled WGS sequence"/>
</dbReference>
<dbReference type="AlphaFoldDB" id="A0A5M3MU05"/>
<organism evidence="1 2">
    <name type="scientific">Coniophora puteana (strain RWD-64-598)</name>
    <name type="common">Brown rot fungus</name>
    <dbReference type="NCBI Taxonomy" id="741705"/>
    <lineage>
        <taxon>Eukaryota</taxon>
        <taxon>Fungi</taxon>
        <taxon>Dikarya</taxon>
        <taxon>Basidiomycota</taxon>
        <taxon>Agaricomycotina</taxon>
        <taxon>Agaricomycetes</taxon>
        <taxon>Agaricomycetidae</taxon>
        <taxon>Boletales</taxon>
        <taxon>Coniophorineae</taxon>
        <taxon>Coniophoraceae</taxon>
        <taxon>Coniophora</taxon>
    </lineage>
</organism>
<dbReference type="OMA" id="SRIWAHY"/>
<dbReference type="GeneID" id="19206786"/>
<reference evidence="2" key="1">
    <citation type="journal article" date="2012" name="Science">
        <title>The Paleozoic origin of enzymatic lignin decomposition reconstructed from 31 fungal genomes.</title>
        <authorList>
            <person name="Floudas D."/>
            <person name="Binder M."/>
            <person name="Riley R."/>
            <person name="Barry K."/>
            <person name="Blanchette R.A."/>
            <person name="Henrissat B."/>
            <person name="Martinez A.T."/>
            <person name="Otillar R."/>
            <person name="Spatafora J.W."/>
            <person name="Yadav J.S."/>
            <person name="Aerts A."/>
            <person name="Benoit I."/>
            <person name="Boyd A."/>
            <person name="Carlson A."/>
            <person name="Copeland A."/>
            <person name="Coutinho P.M."/>
            <person name="de Vries R.P."/>
            <person name="Ferreira P."/>
            <person name="Findley K."/>
            <person name="Foster B."/>
            <person name="Gaskell J."/>
            <person name="Glotzer D."/>
            <person name="Gorecki P."/>
            <person name="Heitman J."/>
            <person name="Hesse C."/>
            <person name="Hori C."/>
            <person name="Igarashi K."/>
            <person name="Jurgens J.A."/>
            <person name="Kallen N."/>
            <person name="Kersten P."/>
            <person name="Kohler A."/>
            <person name="Kuees U."/>
            <person name="Kumar T.K.A."/>
            <person name="Kuo A."/>
            <person name="LaButti K."/>
            <person name="Larrondo L.F."/>
            <person name="Lindquist E."/>
            <person name="Ling A."/>
            <person name="Lombard V."/>
            <person name="Lucas S."/>
            <person name="Lundell T."/>
            <person name="Martin R."/>
            <person name="McLaughlin D.J."/>
            <person name="Morgenstern I."/>
            <person name="Morin E."/>
            <person name="Murat C."/>
            <person name="Nagy L.G."/>
            <person name="Nolan M."/>
            <person name="Ohm R.A."/>
            <person name="Patyshakuliyeva A."/>
            <person name="Rokas A."/>
            <person name="Ruiz-Duenas F.J."/>
            <person name="Sabat G."/>
            <person name="Salamov A."/>
            <person name="Samejima M."/>
            <person name="Schmutz J."/>
            <person name="Slot J.C."/>
            <person name="St John F."/>
            <person name="Stenlid J."/>
            <person name="Sun H."/>
            <person name="Sun S."/>
            <person name="Syed K."/>
            <person name="Tsang A."/>
            <person name="Wiebenga A."/>
            <person name="Young D."/>
            <person name="Pisabarro A."/>
            <person name="Eastwood D.C."/>
            <person name="Martin F."/>
            <person name="Cullen D."/>
            <person name="Grigoriev I.V."/>
            <person name="Hibbett D.S."/>
        </authorList>
    </citation>
    <scope>NUCLEOTIDE SEQUENCE [LARGE SCALE GENOMIC DNA]</scope>
    <source>
        <strain evidence="2">RWD-64-598 SS2</strain>
    </source>
</reference>
<dbReference type="RefSeq" id="XP_007767299.1">
    <property type="nucleotide sequence ID" value="XM_007769109.1"/>
</dbReference>
<sequence>RVWLNYVEALEVVDRAALPLEVHQAVLRKCVPSPWLQRSVLTRRAAEDRMPRIPHLYEARLKTVMRNIRAAGYAPTLSDYHFILAQFAAVGHFQGAKLVYNEAISIGRLTPLPKTFGLCMQAIAHRLALPINKVQCTLLIPQCTEMCRELLRDMSTHNFPVTSVNLDLAVRIFKETLDPAGFTQLMKLGYAIDLDYPDRPPVESLKPSKSAIEPPSPQPFSAAALNTTIDTLGRFNNPSKLVQAFEVLTNPLPPQASKHFSQEFDEEEDDFGDVNPASTKPWEAPSAVPNTTTYHLLLKHISRSGHATLARHYLFQAFTLDRECDRKLRSAL</sequence>
<evidence type="ECO:0000313" key="2">
    <source>
        <dbReference type="Proteomes" id="UP000053558"/>
    </source>
</evidence>
<protein>
    <submittedName>
        <fullName evidence="1">Uncharacterized protein</fullName>
    </submittedName>
</protein>
<dbReference type="KEGG" id="cput:CONPUDRAFT_35047"/>
<comment type="caution">
    <text evidence="1">The sequence shown here is derived from an EMBL/GenBank/DDBJ whole genome shotgun (WGS) entry which is preliminary data.</text>
</comment>
<name>A0A5M3MU05_CONPW</name>